<reference evidence="2 3" key="1">
    <citation type="journal article" date="2019" name="Commun. Biol.">
        <title>The bagworm genome reveals a unique fibroin gene that provides high tensile strength.</title>
        <authorList>
            <person name="Kono N."/>
            <person name="Nakamura H."/>
            <person name="Ohtoshi R."/>
            <person name="Tomita M."/>
            <person name="Numata K."/>
            <person name="Arakawa K."/>
        </authorList>
    </citation>
    <scope>NUCLEOTIDE SEQUENCE [LARGE SCALE GENOMIC DNA]</scope>
</reference>
<proteinExistence type="predicted"/>
<keyword evidence="3" id="KW-1185">Reference proteome</keyword>
<feature type="transmembrane region" description="Helical" evidence="1">
    <location>
        <begin position="71"/>
        <end position="88"/>
    </location>
</feature>
<name>A0A4C1Y925_EUMVA</name>
<protein>
    <submittedName>
        <fullName evidence="2">Uncharacterized protein</fullName>
    </submittedName>
</protein>
<accession>A0A4C1Y925</accession>
<evidence type="ECO:0000313" key="2">
    <source>
        <dbReference type="EMBL" id="GBP71362.1"/>
    </source>
</evidence>
<evidence type="ECO:0000313" key="3">
    <source>
        <dbReference type="Proteomes" id="UP000299102"/>
    </source>
</evidence>
<organism evidence="2 3">
    <name type="scientific">Eumeta variegata</name>
    <name type="common">Bagworm moth</name>
    <name type="synonym">Eumeta japonica</name>
    <dbReference type="NCBI Taxonomy" id="151549"/>
    <lineage>
        <taxon>Eukaryota</taxon>
        <taxon>Metazoa</taxon>
        <taxon>Ecdysozoa</taxon>
        <taxon>Arthropoda</taxon>
        <taxon>Hexapoda</taxon>
        <taxon>Insecta</taxon>
        <taxon>Pterygota</taxon>
        <taxon>Neoptera</taxon>
        <taxon>Endopterygota</taxon>
        <taxon>Lepidoptera</taxon>
        <taxon>Glossata</taxon>
        <taxon>Ditrysia</taxon>
        <taxon>Tineoidea</taxon>
        <taxon>Psychidae</taxon>
        <taxon>Oiketicinae</taxon>
        <taxon>Eumeta</taxon>
    </lineage>
</organism>
<dbReference type="Proteomes" id="UP000299102">
    <property type="component" value="Unassembled WGS sequence"/>
</dbReference>
<dbReference type="AlphaFoldDB" id="A0A4C1Y925"/>
<keyword evidence="1" id="KW-0472">Membrane</keyword>
<keyword evidence="1" id="KW-1133">Transmembrane helix</keyword>
<comment type="caution">
    <text evidence="2">The sequence shown here is derived from an EMBL/GenBank/DDBJ whole genome shotgun (WGS) entry which is preliminary data.</text>
</comment>
<gene>
    <name evidence="2" type="ORF">EVAR_50260_1</name>
</gene>
<dbReference type="EMBL" id="BGZK01001105">
    <property type="protein sequence ID" value="GBP71362.1"/>
    <property type="molecule type" value="Genomic_DNA"/>
</dbReference>
<evidence type="ECO:0000256" key="1">
    <source>
        <dbReference type="SAM" id="Phobius"/>
    </source>
</evidence>
<keyword evidence="1" id="KW-0812">Transmembrane</keyword>
<sequence length="91" mass="10376">MYFNGHKSEILYFQRYTRKLKVNRDRHIAPVNLVCAVRPISRPARGHSRAVSVAAGYGKSFRSAPFRTRPILPLIALYVGFWGPYVVIGNE</sequence>